<reference evidence="2 3" key="1">
    <citation type="submission" date="2021-02" db="EMBL/GenBank/DDBJ databases">
        <title>Characterization of Marinitoga sp. nov. str. BP5-C20A.</title>
        <authorList>
            <person name="Erauso G."/>
            <person name="Postec A."/>
        </authorList>
    </citation>
    <scope>NUCLEOTIDE SEQUENCE [LARGE SCALE GENOMIC DNA]</scope>
    <source>
        <strain evidence="2 3">BP5-C20A</strain>
    </source>
</reference>
<evidence type="ECO:0000313" key="2">
    <source>
        <dbReference type="EMBL" id="WGS64142.1"/>
    </source>
</evidence>
<sequence length="455" mass="53448">MKKQRELYLLSLFLTFVPFNLHSGIVIFLLGILFSFLFIRIRKFGMPYYIAFLSLIGIYALVFFLLNATGSKNLFYSFNLIAIVVLSYFLPLNSRDIIKFTFIFLISIILLRGLINPIFPLIAFIISLIELFKDQKNKKLIITIFSIFIIFSVWNFNTYYNPFKEFHLSSDTQLLNEKKIENKKVTNQNKTLEKIPKEIEKNKSKFIGNITVKEKKMIKKNNNIVDTIVLINIIIGGIIGIITAVITWRLLTKKEKKKIIISLVVFFSAWALMATGVAYMNRGRPPMVDKGTISINDNISNKSIDALSSDKILETFREIANSPRTAYIKLYQEIKWIFFIVSSLFGVTVIIFIRKFFANQEKDKEEVEKFSIEKFEHEDIPYLIEEGYKYIRKRFFKIFSHLTPYELLKEIDYPKEFELLTNLFVLKEYGEKDYKHTKEEIKAIINKCIEFFKNN</sequence>
<organism evidence="2 3">
    <name type="scientific">Marinitoga aeolica</name>
    <dbReference type="NCBI Taxonomy" id="2809031"/>
    <lineage>
        <taxon>Bacteria</taxon>
        <taxon>Thermotogati</taxon>
        <taxon>Thermotogota</taxon>
        <taxon>Thermotogae</taxon>
        <taxon>Petrotogales</taxon>
        <taxon>Petrotogaceae</taxon>
        <taxon>Marinitoga</taxon>
    </lineage>
</organism>
<feature type="transmembrane region" description="Helical" evidence="1">
    <location>
        <begin position="7"/>
        <end position="40"/>
    </location>
</feature>
<keyword evidence="1" id="KW-0472">Membrane</keyword>
<protein>
    <recommendedName>
        <fullName evidence="4">DUF4129 domain-containing protein</fullName>
    </recommendedName>
</protein>
<evidence type="ECO:0000256" key="1">
    <source>
        <dbReference type="SAM" id="Phobius"/>
    </source>
</evidence>
<dbReference type="EMBL" id="CP069362">
    <property type="protein sequence ID" value="WGS64142.1"/>
    <property type="molecule type" value="Genomic_DNA"/>
</dbReference>
<dbReference type="Proteomes" id="UP001232493">
    <property type="component" value="Chromosome"/>
</dbReference>
<feature type="transmembrane region" description="Helical" evidence="1">
    <location>
        <begin position="140"/>
        <end position="160"/>
    </location>
</feature>
<accession>A0ABY8PNC2</accession>
<proteinExistence type="predicted"/>
<keyword evidence="3" id="KW-1185">Reference proteome</keyword>
<feature type="transmembrane region" description="Helical" evidence="1">
    <location>
        <begin position="227"/>
        <end position="248"/>
    </location>
</feature>
<feature type="transmembrane region" description="Helical" evidence="1">
    <location>
        <begin position="102"/>
        <end position="128"/>
    </location>
</feature>
<feature type="transmembrane region" description="Helical" evidence="1">
    <location>
        <begin position="334"/>
        <end position="353"/>
    </location>
</feature>
<gene>
    <name evidence="2" type="ORF">JRV97_07095</name>
</gene>
<feature type="transmembrane region" description="Helical" evidence="1">
    <location>
        <begin position="260"/>
        <end position="280"/>
    </location>
</feature>
<dbReference type="RefSeq" id="WP_280997548.1">
    <property type="nucleotide sequence ID" value="NZ_CP069362.1"/>
</dbReference>
<keyword evidence="1" id="KW-1133">Transmembrane helix</keyword>
<feature type="transmembrane region" description="Helical" evidence="1">
    <location>
        <begin position="73"/>
        <end position="90"/>
    </location>
</feature>
<evidence type="ECO:0000313" key="3">
    <source>
        <dbReference type="Proteomes" id="UP001232493"/>
    </source>
</evidence>
<feature type="transmembrane region" description="Helical" evidence="1">
    <location>
        <begin position="46"/>
        <end position="66"/>
    </location>
</feature>
<name>A0ABY8PNC2_9BACT</name>
<keyword evidence="1" id="KW-0812">Transmembrane</keyword>
<evidence type="ECO:0008006" key="4">
    <source>
        <dbReference type="Google" id="ProtNLM"/>
    </source>
</evidence>